<organism evidence="3">
    <name type="scientific">Serpula lacrymans var. lacrymans (strain S7.3)</name>
    <name type="common">Dry rot fungus</name>
    <dbReference type="NCBI Taxonomy" id="936435"/>
    <lineage>
        <taxon>Eukaryota</taxon>
        <taxon>Fungi</taxon>
        <taxon>Dikarya</taxon>
        <taxon>Basidiomycota</taxon>
        <taxon>Agaricomycotina</taxon>
        <taxon>Agaricomycetes</taxon>
        <taxon>Agaricomycetidae</taxon>
        <taxon>Boletales</taxon>
        <taxon>Coniophorineae</taxon>
        <taxon>Serpulaceae</taxon>
        <taxon>Serpula</taxon>
    </lineage>
</organism>
<feature type="region of interest" description="Disordered" evidence="1">
    <location>
        <begin position="1"/>
        <end position="52"/>
    </location>
</feature>
<proteinExistence type="predicted"/>
<feature type="non-terminal residue" evidence="2">
    <location>
        <position position="52"/>
    </location>
</feature>
<dbReference type="HOGENOM" id="CLU_3093216_0_0_1"/>
<dbReference type="AlphaFoldDB" id="F8PVG2"/>
<sequence>MKKRPVATTTSHPDIIIVSSDDDEPLAKRAGPSKKSYTDKSRKTKSKKPLPV</sequence>
<dbReference type="Proteomes" id="UP000008063">
    <property type="component" value="Unassembled WGS sequence"/>
</dbReference>
<dbReference type="InParanoid" id="F8PVG2"/>
<feature type="compositionally biased region" description="Basic residues" evidence="1">
    <location>
        <begin position="42"/>
        <end position="52"/>
    </location>
</feature>
<name>F8PVG2_SERL3</name>
<protein>
    <submittedName>
        <fullName evidence="2">Uncharacterized protein</fullName>
    </submittedName>
</protein>
<dbReference type="EMBL" id="GL945479">
    <property type="protein sequence ID" value="EGN99515.1"/>
    <property type="molecule type" value="Genomic_DNA"/>
</dbReference>
<evidence type="ECO:0000313" key="2">
    <source>
        <dbReference type="EMBL" id="EGN99515.1"/>
    </source>
</evidence>
<accession>F8PVG2</accession>
<evidence type="ECO:0000313" key="3">
    <source>
        <dbReference type="Proteomes" id="UP000008063"/>
    </source>
</evidence>
<evidence type="ECO:0000256" key="1">
    <source>
        <dbReference type="SAM" id="MobiDB-lite"/>
    </source>
</evidence>
<dbReference type="eggNOG" id="ENOG502SRD8">
    <property type="taxonomic scope" value="Eukaryota"/>
</dbReference>
<reference evidence="3" key="1">
    <citation type="journal article" date="2011" name="Science">
        <title>The plant cell wall-decomposing machinery underlies the functional diversity of forest fungi.</title>
        <authorList>
            <person name="Eastwood D.C."/>
            <person name="Floudas D."/>
            <person name="Binder M."/>
            <person name="Majcherczyk A."/>
            <person name="Schneider P."/>
            <person name="Aerts A."/>
            <person name="Asiegbu F.O."/>
            <person name="Baker S.E."/>
            <person name="Barry K."/>
            <person name="Bendiksby M."/>
            <person name="Blumentritt M."/>
            <person name="Coutinho P.M."/>
            <person name="Cullen D."/>
            <person name="de Vries R.P."/>
            <person name="Gathman A."/>
            <person name="Goodell B."/>
            <person name="Henrissat B."/>
            <person name="Ihrmark K."/>
            <person name="Kauserud H."/>
            <person name="Kohler A."/>
            <person name="LaButti K."/>
            <person name="Lapidus A."/>
            <person name="Lavin J.L."/>
            <person name="Lee Y.-H."/>
            <person name="Lindquist E."/>
            <person name="Lilly W."/>
            <person name="Lucas S."/>
            <person name="Morin E."/>
            <person name="Murat C."/>
            <person name="Oguiza J.A."/>
            <person name="Park J."/>
            <person name="Pisabarro A.G."/>
            <person name="Riley R."/>
            <person name="Rosling A."/>
            <person name="Salamov A."/>
            <person name="Schmidt O."/>
            <person name="Schmutz J."/>
            <person name="Skrede I."/>
            <person name="Stenlid J."/>
            <person name="Wiebenga A."/>
            <person name="Xie X."/>
            <person name="Kuees U."/>
            <person name="Hibbett D.S."/>
            <person name="Hoffmeister D."/>
            <person name="Hoegberg N."/>
            <person name="Martin F."/>
            <person name="Grigoriev I.V."/>
            <person name="Watkinson S.C."/>
        </authorList>
    </citation>
    <scope>NUCLEOTIDE SEQUENCE [LARGE SCALE GENOMIC DNA]</scope>
    <source>
        <strain evidence="3">strain S7.3</strain>
    </source>
</reference>
<keyword evidence="3" id="KW-1185">Reference proteome</keyword>
<gene>
    <name evidence="2" type="ORF">SERLA73DRAFT_134756</name>
</gene>